<dbReference type="EMBL" id="RCDC01000004">
    <property type="protein sequence ID" value="RLK56358.1"/>
    <property type="molecule type" value="Genomic_DNA"/>
</dbReference>
<keyword evidence="2" id="KW-0184">Conjugation</keyword>
<dbReference type="Pfam" id="PF03389">
    <property type="entry name" value="MobA_MobL"/>
    <property type="match status" value="1"/>
</dbReference>
<comment type="similarity">
    <text evidence="1">Belongs to the MobA/MobL family.</text>
</comment>
<feature type="domain" description="MobA/MobL protein" evidence="4">
    <location>
        <begin position="18"/>
        <end position="207"/>
    </location>
</feature>
<evidence type="ECO:0000256" key="2">
    <source>
        <dbReference type="ARBA" id="ARBA00022971"/>
    </source>
</evidence>
<gene>
    <name evidence="5" type="ORF">BCL79_0743</name>
</gene>
<accession>A0A498CE52</accession>
<comment type="caution">
    <text evidence="5">The sequence shown here is derived from an EMBL/GenBank/DDBJ whole genome shotgun (WGS) entry which is preliminary data.</text>
</comment>
<evidence type="ECO:0000256" key="1">
    <source>
        <dbReference type="ARBA" id="ARBA00010873"/>
    </source>
</evidence>
<dbReference type="Proteomes" id="UP000274786">
    <property type="component" value="Unassembled WGS sequence"/>
</dbReference>
<reference evidence="5 6" key="1">
    <citation type="submission" date="2018-10" db="EMBL/GenBank/DDBJ databases">
        <title>Comparative analysis of microorganisms from saline springs in Andes Mountain Range, Colombia.</title>
        <authorList>
            <person name="Rubin E."/>
        </authorList>
    </citation>
    <scope>NUCLEOTIDE SEQUENCE [LARGE SCALE GENOMIC DNA]</scope>
    <source>
        <strain evidence="5 6">USBA GBX 843</strain>
    </source>
</reference>
<organism evidence="5 6">
    <name type="scientific">Stenotrophomonas rhizophila</name>
    <dbReference type="NCBI Taxonomy" id="216778"/>
    <lineage>
        <taxon>Bacteria</taxon>
        <taxon>Pseudomonadati</taxon>
        <taxon>Pseudomonadota</taxon>
        <taxon>Gammaproteobacteria</taxon>
        <taxon>Lysobacterales</taxon>
        <taxon>Lysobacteraceae</taxon>
        <taxon>Stenotrophomonas</taxon>
    </lineage>
</organism>
<proteinExistence type="inferred from homology"/>
<protein>
    <submittedName>
        <fullName evidence="5">Plasmid mobilization system relaxase</fullName>
    </submittedName>
</protein>
<evidence type="ECO:0000256" key="3">
    <source>
        <dbReference type="SAM" id="MobiDB-lite"/>
    </source>
</evidence>
<evidence type="ECO:0000259" key="4">
    <source>
        <dbReference type="Pfam" id="PF03389"/>
    </source>
</evidence>
<dbReference type="Gene3D" id="3.30.930.30">
    <property type="match status" value="1"/>
</dbReference>
<name>A0A498CE52_9GAMM</name>
<dbReference type="RefSeq" id="WP_259462099.1">
    <property type="nucleotide sequence ID" value="NZ_RCDC01000004.1"/>
</dbReference>
<feature type="region of interest" description="Disordered" evidence="3">
    <location>
        <begin position="271"/>
        <end position="303"/>
    </location>
</feature>
<sequence length="541" mass="60502">MAIYHSHMKSFGRGKGDSSVAAAAYRAGFDLVDEATGLSHQYSRRHGVDHAQMLAPKGAPAWCLDTEKFWNANEAAETRKNALVAREVEVALPQSLDQAQRKELALDLGQLLVDRYQVAVLVAIHAPSRNGDQRNHHVHLLMSARQVGPEGFGMRAGAEFDGRQGQGSKAVKELRLEIAATINGHLDLAGIEKRVDPRKLKTQAREAALQGNFELARELTRTPGRHNGKVKTALERKSRLTWSVQGLGGKDAAMKLVATISAHQAALIDDPKVPEGHSHASALRDRAKAEDRLTPQQGRAAHPRDVVERVREHLLDRRPTAARSFDQYSRQTLHLSRVQRITRASGRDAEVLNAEAKLIEDWLEAQREVAQDSLELLRSVPGIQIEPEFQFAHASILCRRVDDYAGKAFTFEDTEVLARTLAKYAHMMARPHRARMALLDAHAKLSEHADAPKTQAATRARQRVYRAKTHLSPRIAAIQRWRIDQARKRMTEARDDLEKHFADPKAAILPRSPLGDMDPPPARAEEAGNWEHRMRGRRPMF</sequence>
<feature type="compositionally biased region" description="Basic and acidic residues" evidence="3">
    <location>
        <begin position="271"/>
        <end position="293"/>
    </location>
</feature>
<dbReference type="InterPro" id="IPR005053">
    <property type="entry name" value="MobA_MobL"/>
</dbReference>
<feature type="compositionally biased region" description="Basic and acidic residues" evidence="3">
    <location>
        <begin position="523"/>
        <end position="533"/>
    </location>
</feature>
<dbReference type="AlphaFoldDB" id="A0A498CE52"/>
<feature type="region of interest" description="Disordered" evidence="3">
    <location>
        <begin position="508"/>
        <end position="541"/>
    </location>
</feature>
<evidence type="ECO:0000313" key="6">
    <source>
        <dbReference type="Proteomes" id="UP000274786"/>
    </source>
</evidence>
<evidence type="ECO:0000313" key="5">
    <source>
        <dbReference type="EMBL" id="RLK56358.1"/>
    </source>
</evidence>